<reference evidence="2" key="2">
    <citation type="submission" date="2019-02" db="EMBL/GenBank/DDBJ databases">
        <title>Opniocepnalus argus Var Kimnra genome.</title>
        <authorList>
            <person name="Zhou C."/>
            <person name="Xiao S."/>
        </authorList>
    </citation>
    <scope>NUCLEOTIDE SEQUENCE [LARGE SCALE GENOMIC DNA]</scope>
</reference>
<dbReference type="AlphaFoldDB" id="A0A6G1Q7U0"/>
<reference evidence="1 2" key="1">
    <citation type="submission" date="2019-02" db="EMBL/GenBank/DDBJ databases">
        <title>Opniocepnalus argus genome.</title>
        <authorList>
            <person name="Zhou C."/>
            <person name="Xiao S."/>
        </authorList>
    </citation>
    <scope>NUCLEOTIDE SEQUENCE [LARGE SCALE GENOMIC DNA]</scope>
    <source>
        <strain evidence="1">OARG1902GOOAL</strain>
        <tissue evidence="1">Muscle</tissue>
    </source>
</reference>
<name>A0A6G1Q7U0_CHAAH</name>
<keyword evidence="2" id="KW-1185">Reference proteome</keyword>
<protein>
    <submittedName>
        <fullName evidence="1">Uncharacterized protein</fullName>
    </submittedName>
</protein>
<dbReference type="EMBL" id="CM015724">
    <property type="protein sequence ID" value="KAF3698226.1"/>
    <property type="molecule type" value="Genomic_DNA"/>
</dbReference>
<sequence length="111" mass="12086">MKLKIKRKVFMQKVPNVSSSVSIALTVLLLSRTHEDCRSCPDRRPEGRLRGREREVAGSGVGLQELTAESIHCRIFTQSVGAGGDVGLWVVEAVTGGEGRLLQEITAVPQM</sequence>
<dbReference type="Proteomes" id="UP000503349">
    <property type="component" value="Chromosome 13"/>
</dbReference>
<proteinExistence type="predicted"/>
<evidence type="ECO:0000313" key="1">
    <source>
        <dbReference type="EMBL" id="KAF3698226.1"/>
    </source>
</evidence>
<accession>A0A6G1Q7U0</accession>
<gene>
    <name evidence="1" type="ORF">EXN66_Car013907</name>
</gene>
<evidence type="ECO:0000313" key="2">
    <source>
        <dbReference type="Proteomes" id="UP000503349"/>
    </source>
</evidence>
<organism evidence="1 2">
    <name type="scientific">Channa argus</name>
    <name type="common">Northern snakehead</name>
    <name type="synonym">Ophicephalus argus</name>
    <dbReference type="NCBI Taxonomy" id="215402"/>
    <lineage>
        <taxon>Eukaryota</taxon>
        <taxon>Metazoa</taxon>
        <taxon>Chordata</taxon>
        <taxon>Craniata</taxon>
        <taxon>Vertebrata</taxon>
        <taxon>Euteleostomi</taxon>
        <taxon>Actinopterygii</taxon>
        <taxon>Neopterygii</taxon>
        <taxon>Teleostei</taxon>
        <taxon>Neoteleostei</taxon>
        <taxon>Acanthomorphata</taxon>
        <taxon>Anabantaria</taxon>
        <taxon>Anabantiformes</taxon>
        <taxon>Channoidei</taxon>
        <taxon>Channidae</taxon>
        <taxon>Channa</taxon>
    </lineage>
</organism>